<keyword evidence="7" id="KW-1185">Reference proteome</keyword>
<dbReference type="InterPro" id="IPR000485">
    <property type="entry name" value="AsnC-type_HTH_dom"/>
</dbReference>
<keyword evidence="1" id="KW-0805">Transcription regulation</keyword>
<dbReference type="GO" id="GO:0043200">
    <property type="term" value="P:response to amino acid"/>
    <property type="evidence" value="ECO:0007669"/>
    <property type="project" value="TreeGrafter"/>
</dbReference>
<evidence type="ECO:0000259" key="5">
    <source>
        <dbReference type="PROSITE" id="PS50956"/>
    </source>
</evidence>
<evidence type="ECO:0000256" key="4">
    <source>
        <dbReference type="SAM" id="MobiDB-lite"/>
    </source>
</evidence>
<dbReference type="Pfam" id="PF13404">
    <property type="entry name" value="HTH_AsnC-type"/>
    <property type="match status" value="1"/>
</dbReference>
<dbReference type="Gene3D" id="3.30.70.920">
    <property type="match status" value="1"/>
</dbReference>
<dbReference type="PROSITE" id="PS50956">
    <property type="entry name" value="HTH_ASNC_2"/>
    <property type="match status" value="1"/>
</dbReference>
<reference evidence="6 7" key="1">
    <citation type="submission" date="2019-01" db="EMBL/GenBank/DDBJ databases">
        <title>Genome sequencing of strain 2JSPR-7.</title>
        <authorList>
            <person name="Heo J."/>
            <person name="Kim S.-J."/>
            <person name="Kim J.-S."/>
            <person name="Hong S.-B."/>
            <person name="Kwon S.-W."/>
        </authorList>
    </citation>
    <scope>NUCLEOTIDE SEQUENCE [LARGE SCALE GENOMIC DNA]</scope>
    <source>
        <strain evidence="6 7">2JSPR-7</strain>
    </source>
</reference>
<dbReference type="PRINTS" id="PR00033">
    <property type="entry name" value="HTHASNC"/>
</dbReference>
<gene>
    <name evidence="6" type="ORF">ET495_12590</name>
</gene>
<protein>
    <submittedName>
        <fullName evidence="6">Lrp/AsnC family transcriptional regulator</fullName>
    </submittedName>
</protein>
<dbReference type="PANTHER" id="PTHR30154">
    <property type="entry name" value="LEUCINE-RESPONSIVE REGULATORY PROTEIN"/>
    <property type="match status" value="1"/>
</dbReference>
<dbReference type="InterPro" id="IPR036388">
    <property type="entry name" value="WH-like_DNA-bd_sf"/>
</dbReference>
<dbReference type="SUPFAM" id="SSF46785">
    <property type="entry name" value="Winged helix' DNA-binding domain"/>
    <property type="match status" value="1"/>
</dbReference>
<evidence type="ECO:0000256" key="1">
    <source>
        <dbReference type="ARBA" id="ARBA00023015"/>
    </source>
</evidence>
<keyword evidence="3" id="KW-0804">Transcription</keyword>
<dbReference type="RefSeq" id="WP_129205089.1">
    <property type="nucleotide sequence ID" value="NZ_CP035495.1"/>
</dbReference>
<dbReference type="Pfam" id="PF01037">
    <property type="entry name" value="AsnC_trans_reg"/>
    <property type="match status" value="1"/>
</dbReference>
<feature type="domain" description="HTH asnC-type" evidence="5">
    <location>
        <begin position="1"/>
        <end position="62"/>
    </location>
</feature>
<dbReference type="KEGG" id="xyl:ET495_12590"/>
<dbReference type="InterPro" id="IPR011008">
    <property type="entry name" value="Dimeric_a/b-barrel"/>
</dbReference>
<dbReference type="InterPro" id="IPR036390">
    <property type="entry name" value="WH_DNA-bd_sf"/>
</dbReference>
<organism evidence="6 7">
    <name type="scientific">Xylanimonas allomyrinae</name>
    <dbReference type="NCBI Taxonomy" id="2509459"/>
    <lineage>
        <taxon>Bacteria</taxon>
        <taxon>Bacillati</taxon>
        <taxon>Actinomycetota</taxon>
        <taxon>Actinomycetes</taxon>
        <taxon>Micrococcales</taxon>
        <taxon>Promicromonosporaceae</taxon>
        <taxon>Xylanimonas</taxon>
    </lineage>
</organism>
<dbReference type="PANTHER" id="PTHR30154:SF45">
    <property type="entry name" value="TRANSCRIPTIONAL REGULATORY PROTEIN (PROBABLY ASNC-FAMILY)-RELATED"/>
    <property type="match status" value="1"/>
</dbReference>
<dbReference type="PROSITE" id="PS00519">
    <property type="entry name" value="HTH_ASNC_1"/>
    <property type="match status" value="1"/>
</dbReference>
<evidence type="ECO:0000313" key="7">
    <source>
        <dbReference type="Proteomes" id="UP000291758"/>
    </source>
</evidence>
<keyword evidence="2" id="KW-0238">DNA-binding</keyword>
<evidence type="ECO:0000256" key="2">
    <source>
        <dbReference type="ARBA" id="ARBA00023125"/>
    </source>
</evidence>
<dbReference type="GO" id="GO:0005829">
    <property type="term" value="C:cytosol"/>
    <property type="evidence" value="ECO:0007669"/>
    <property type="project" value="TreeGrafter"/>
</dbReference>
<feature type="region of interest" description="Disordered" evidence="4">
    <location>
        <begin position="150"/>
        <end position="169"/>
    </location>
</feature>
<dbReference type="Proteomes" id="UP000291758">
    <property type="component" value="Chromosome"/>
</dbReference>
<dbReference type="InterPro" id="IPR019888">
    <property type="entry name" value="Tscrpt_reg_AsnC-like"/>
</dbReference>
<proteinExistence type="predicted"/>
<dbReference type="GO" id="GO:0043565">
    <property type="term" value="F:sequence-specific DNA binding"/>
    <property type="evidence" value="ECO:0007669"/>
    <property type="project" value="InterPro"/>
</dbReference>
<dbReference type="InterPro" id="IPR019887">
    <property type="entry name" value="Tscrpt_reg_AsnC/Lrp_C"/>
</dbReference>
<evidence type="ECO:0000313" key="6">
    <source>
        <dbReference type="EMBL" id="QAY63929.1"/>
    </source>
</evidence>
<dbReference type="SMART" id="SM00344">
    <property type="entry name" value="HTH_ASNC"/>
    <property type="match status" value="1"/>
</dbReference>
<dbReference type="SUPFAM" id="SSF54909">
    <property type="entry name" value="Dimeric alpha+beta barrel"/>
    <property type="match status" value="1"/>
</dbReference>
<name>A0A4P6ER32_9MICO</name>
<accession>A0A4P6ER32</accession>
<dbReference type="Gene3D" id="1.10.10.10">
    <property type="entry name" value="Winged helix-like DNA-binding domain superfamily/Winged helix DNA-binding domain"/>
    <property type="match status" value="1"/>
</dbReference>
<evidence type="ECO:0000256" key="3">
    <source>
        <dbReference type="ARBA" id="ARBA00023163"/>
    </source>
</evidence>
<dbReference type="EMBL" id="CP035495">
    <property type="protein sequence ID" value="QAY63929.1"/>
    <property type="molecule type" value="Genomic_DNA"/>
</dbReference>
<dbReference type="OrthoDB" id="4379331at2"/>
<dbReference type="InterPro" id="IPR019885">
    <property type="entry name" value="Tscrpt_reg_HTH_AsnC-type_CS"/>
</dbReference>
<dbReference type="AlphaFoldDB" id="A0A4P6ER32"/>
<sequence>MDDLNRQIIGHLLRDGRATFQEIGSAIGLSAPAVKRRVDLMRSRGEISGFTAVVDPHALGWAIEAYVEIFCRGNVSPAELQRDLGGIPEIVEVATVTGDADAIVHVMAASMAGIEGSVERIRSSGRVERTRTSVVMSRVIDRPGIASPGIASPGIASTGIASPEHASPR</sequence>